<dbReference type="AlphaFoldDB" id="A0A9X0CCN6"/>
<organism evidence="1 2">
    <name type="scientific">Desmophyllum pertusum</name>
    <dbReference type="NCBI Taxonomy" id="174260"/>
    <lineage>
        <taxon>Eukaryota</taxon>
        <taxon>Metazoa</taxon>
        <taxon>Cnidaria</taxon>
        <taxon>Anthozoa</taxon>
        <taxon>Hexacorallia</taxon>
        <taxon>Scleractinia</taxon>
        <taxon>Caryophylliina</taxon>
        <taxon>Caryophylliidae</taxon>
        <taxon>Desmophyllum</taxon>
    </lineage>
</organism>
<evidence type="ECO:0000313" key="2">
    <source>
        <dbReference type="Proteomes" id="UP001163046"/>
    </source>
</evidence>
<gene>
    <name evidence="1" type="ORF">OS493_036579</name>
</gene>
<protein>
    <submittedName>
        <fullName evidence="1">Uncharacterized protein</fullName>
    </submittedName>
</protein>
<sequence length="148" mass="14306">MFLKMAAGMGDAEIVDAALAGTADATPTVDVAMTVDAALTGKVEAALAGKDAAVTGTGKVEAALAGKDAAVTGTGKVEAALAGKEAAVTGTGKVDATLAGTVATAGTNDAAVDTELAGIGTDCVGLKRRFTSLLTCGCDNRASRDRSS</sequence>
<dbReference type="Proteomes" id="UP001163046">
    <property type="component" value="Unassembled WGS sequence"/>
</dbReference>
<name>A0A9X0CCN6_9CNID</name>
<accession>A0A9X0CCN6</accession>
<comment type="caution">
    <text evidence="1">The sequence shown here is derived from an EMBL/GenBank/DDBJ whole genome shotgun (WGS) entry which is preliminary data.</text>
</comment>
<reference evidence="1" key="1">
    <citation type="submission" date="2023-01" db="EMBL/GenBank/DDBJ databases">
        <title>Genome assembly of the deep-sea coral Lophelia pertusa.</title>
        <authorList>
            <person name="Herrera S."/>
            <person name="Cordes E."/>
        </authorList>
    </citation>
    <scope>NUCLEOTIDE SEQUENCE</scope>
    <source>
        <strain evidence="1">USNM1676648</strain>
        <tissue evidence="1">Polyp</tissue>
    </source>
</reference>
<keyword evidence="2" id="KW-1185">Reference proteome</keyword>
<evidence type="ECO:0000313" key="1">
    <source>
        <dbReference type="EMBL" id="KAJ7319177.1"/>
    </source>
</evidence>
<proteinExistence type="predicted"/>
<dbReference type="EMBL" id="MU827839">
    <property type="protein sequence ID" value="KAJ7319177.1"/>
    <property type="molecule type" value="Genomic_DNA"/>
</dbReference>